<evidence type="ECO:0000313" key="1">
    <source>
        <dbReference type="EMBL" id="OBZ78778.1"/>
    </source>
</evidence>
<protein>
    <submittedName>
        <fullName evidence="1">Uncharacterized protein</fullName>
    </submittedName>
</protein>
<sequence length="61" mass="6449">MSDEFHLSFLHSAGKFRTEVRIQVIATHQSAAITTTQKAGLAACRGKCAGYNGTGGHKMVG</sequence>
<dbReference type="Proteomes" id="UP000092993">
    <property type="component" value="Unassembled WGS sequence"/>
</dbReference>
<organism evidence="1 2">
    <name type="scientific">Grifola frondosa</name>
    <name type="common">Maitake</name>
    <name type="synonym">Polyporus frondosus</name>
    <dbReference type="NCBI Taxonomy" id="5627"/>
    <lineage>
        <taxon>Eukaryota</taxon>
        <taxon>Fungi</taxon>
        <taxon>Dikarya</taxon>
        <taxon>Basidiomycota</taxon>
        <taxon>Agaricomycotina</taxon>
        <taxon>Agaricomycetes</taxon>
        <taxon>Polyporales</taxon>
        <taxon>Grifolaceae</taxon>
        <taxon>Grifola</taxon>
    </lineage>
</organism>
<proteinExistence type="predicted"/>
<reference evidence="1 2" key="1">
    <citation type="submission" date="2016-03" db="EMBL/GenBank/DDBJ databases">
        <title>Whole genome sequencing of Grifola frondosa 9006-11.</title>
        <authorList>
            <person name="Min B."/>
            <person name="Park H."/>
            <person name="Kim J.-G."/>
            <person name="Cho H."/>
            <person name="Oh Y.-L."/>
            <person name="Kong W.-S."/>
            <person name="Choi I.-G."/>
        </authorList>
    </citation>
    <scope>NUCLEOTIDE SEQUENCE [LARGE SCALE GENOMIC DNA]</scope>
    <source>
        <strain evidence="1 2">9006-11</strain>
    </source>
</reference>
<evidence type="ECO:0000313" key="2">
    <source>
        <dbReference type="Proteomes" id="UP000092993"/>
    </source>
</evidence>
<keyword evidence="2" id="KW-1185">Reference proteome</keyword>
<dbReference type="EMBL" id="LUGG01000001">
    <property type="protein sequence ID" value="OBZ78778.1"/>
    <property type="molecule type" value="Genomic_DNA"/>
</dbReference>
<dbReference type="AlphaFoldDB" id="A0A1C7MPK0"/>
<gene>
    <name evidence="1" type="ORF">A0H81_00043</name>
</gene>
<name>A0A1C7MPK0_GRIFR</name>
<accession>A0A1C7MPK0</accession>
<comment type="caution">
    <text evidence="1">The sequence shown here is derived from an EMBL/GenBank/DDBJ whole genome shotgun (WGS) entry which is preliminary data.</text>
</comment>